<dbReference type="SUPFAM" id="SSF55681">
    <property type="entry name" value="Class II aaRS and biotin synthetases"/>
    <property type="match status" value="1"/>
</dbReference>
<dbReference type="AlphaFoldDB" id="A0A517QKY0"/>
<evidence type="ECO:0000259" key="6">
    <source>
        <dbReference type="PROSITE" id="PS51733"/>
    </source>
</evidence>
<dbReference type="GO" id="GO:0033819">
    <property type="term" value="F:lipoyl(octanoyl) transferase activity"/>
    <property type="evidence" value="ECO:0007669"/>
    <property type="project" value="UniProtKB-EC"/>
</dbReference>
<keyword evidence="2 5" id="KW-0808">Transferase</keyword>
<dbReference type="RefSeq" id="WP_145197446.1">
    <property type="nucleotide sequence ID" value="NZ_CP036267.1"/>
</dbReference>
<evidence type="ECO:0000256" key="2">
    <source>
        <dbReference type="ARBA" id="ARBA00022679"/>
    </source>
</evidence>
<reference evidence="7 8" key="1">
    <citation type="submission" date="2019-02" db="EMBL/GenBank/DDBJ databases">
        <title>Deep-cultivation of Planctomycetes and their phenomic and genomic characterization uncovers novel biology.</title>
        <authorList>
            <person name="Wiegand S."/>
            <person name="Jogler M."/>
            <person name="Boedeker C."/>
            <person name="Pinto D."/>
            <person name="Vollmers J."/>
            <person name="Rivas-Marin E."/>
            <person name="Kohn T."/>
            <person name="Peeters S.H."/>
            <person name="Heuer A."/>
            <person name="Rast P."/>
            <person name="Oberbeckmann S."/>
            <person name="Bunk B."/>
            <person name="Jeske O."/>
            <person name="Meyerdierks A."/>
            <person name="Storesund J.E."/>
            <person name="Kallscheuer N."/>
            <person name="Luecker S."/>
            <person name="Lage O.M."/>
            <person name="Pohl T."/>
            <person name="Merkel B.J."/>
            <person name="Hornburger P."/>
            <person name="Mueller R.-W."/>
            <person name="Bruemmer F."/>
            <person name="Labrenz M."/>
            <person name="Spormann A.M."/>
            <person name="Op den Camp H."/>
            <person name="Overmann J."/>
            <person name="Amann R."/>
            <person name="Jetten M.S.M."/>
            <person name="Mascher T."/>
            <person name="Medema M.H."/>
            <person name="Devos D.P."/>
            <person name="Kaster A.-K."/>
            <person name="Ovreas L."/>
            <person name="Rohde M."/>
            <person name="Galperin M.Y."/>
            <person name="Jogler C."/>
        </authorList>
    </citation>
    <scope>NUCLEOTIDE SEQUENCE [LARGE SCALE GENOMIC DNA]</scope>
    <source>
        <strain evidence="7 8">Mal48</strain>
    </source>
</reference>
<dbReference type="PANTHER" id="PTHR10993">
    <property type="entry name" value="OCTANOYLTRANSFERASE"/>
    <property type="match status" value="1"/>
</dbReference>
<accession>A0A517QKY0</accession>
<dbReference type="PANTHER" id="PTHR10993:SF7">
    <property type="entry name" value="LIPOYLTRANSFERASE 2, MITOCHONDRIAL-RELATED"/>
    <property type="match status" value="1"/>
</dbReference>
<sequence length="248" mass="27745">MSSQPITSNVPPLHAGTLEVHLLGLVDFPAFLGLQEYVTYEMSGRKDLSGKLFLCEHPPMITVGREGKTSEILIDEEQRERMELPVYWISRGGGAYAHAQGQLAIYLMLPLDRLGIGLVEYRRLIETAACESCHELKIPAKRHPEFPGVWGRGGQLAFFGSSVRSWVSNHGLFLNVTISPDFLEMTVPNSDHQRAISIQAQRIPPVQMSKLRESLIRTISKQFGYETTDVSTGHPLLKKTTRQVAKHV</sequence>
<evidence type="ECO:0000256" key="3">
    <source>
        <dbReference type="ARBA" id="ARBA00023315"/>
    </source>
</evidence>
<comment type="pathway">
    <text evidence="1 5">Protein modification; protein lipoylation via endogenous pathway; protein N(6)-(lipoyl)lysine from octanoyl-[acyl-carrier-protein]: step 1/2.</text>
</comment>
<name>A0A517QKY0_9PLAN</name>
<evidence type="ECO:0000313" key="7">
    <source>
        <dbReference type="EMBL" id="QDT32288.1"/>
    </source>
</evidence>
<comment type="function">
    <text evidence="4 5">Catalyzes the transfer of endogenously produced octanoic acid from octanoyl-acyl-carrier-protein onto the lipoyl domains of lipoate-dependent enzymes. Lipoyl-ACP can also act as a substrate although octanoyl-ACP is likely to be the physiological substrate.</text>
</comment>
<evidence type="ECO:0000256" key="4">
    <source>
        <dbReference type="ARBA" id="ARBA00024732"/>
    </source>
</evidence>
<dbReference type="InterPro" id="IPR045864">
    <property type="entry name" value="aa-tRNA-synth_II/BPL/LPL"/>
</dbReference>
<dbReference type="InterPro" id="IPR000544">
    <property type="entry name" value="Octanoyltransferase"/>
</dbReference>
<feature type="domain" description="BPL/LPL catalytic" evidence="6">
    <location>
        <begin position="46"/>
        <end position="227"/>
    </location>
</feature>
<comment type="catalytic activity">
    <reaction evidence="5">
        <text>octanoyl-[ACP] + L-lysyl-[protein] = N(6)-octanoyl-L-lysyl-[protein] + holo-[ACP] + H(+)</text>
        <dbReference type="Rhea" id="RHEA:17665"/>
        <dbReference type="Rhea" id="RHEA-COMP:9636"/>
        <dbReference type="Rhea" id="RHEA-COMP:9685"/>
        <dbReference type="Rhea" id="RHEA-COMP:9752"/>
        <dbReference type="Rhea" id="RHEA-COMP:9928"/>
        <dbReference type="ChEBI" id="CHEBI:15378"/>
        <dbReference type="ChEBI" id="CHEBI:29969"/>
        <dbReference type="ChEBI" id="CHEBI:64479"/>
        <dbReference type="ChEBI" id="CHEBI:78463"/>
        <dbReference type="ChEBI" id="CHEBI:78809"/>
        <dbReference type="EC" id="2.3.1.181"/>
    </reaction>
</comment>
<dbReference type="Pfam" id="PF21948">
    <property type="entry name" value="LplA-B_cat"/>
    <property type="match status" value="1"/>
</dbReference>
<keyword evidence="8" id="KW-1185">Reference proteome</keyword>
<dbReference type="Proteomes" id="UP000315724">
    <property type="component" value="Chromosome"/>
</dbReference>
<evidence type="ECO:0000256" key="5">
    <source>
        <dbReference type="PIRNR" id="PIRNR016262"/>
    </source>
</evidence>
<dbReference type="Gene3D" id="3.30.930.10">
    <property type="entry name" value="Bira Bifunctional Protein, Domain 2"/>
    <property type="match status" value="1"/>
</dbReference>
<protein>
    <recommendedName>
        <fullName evidence="5">Octanoyltransferase</fullName>
        <ecNumber evidence="5">2.3.1.181</ecNumber>
    </recommendedName>
</protein>
<proteinExistence type="inferred from homology"/>
<dbReference type="OrthoDB" id="9787061at2"/>
<evidence type="ECO:0000256" key="1">
    <source>
        <dbReference type="ARBA" id="ARBA00004821"/>
    </source>
</evidence>
<dbReference type="KEGG" id="tpol:Mal48_15310"/>
<dbReference type="EMBL" id="CP036267">
    <property type="protein sequence ID" value="QDT32288.1"/>
    <property type="molecule type" value="Genomic_DNA"/>
</dbReference>
<dbReference type="InterPro" id="IPR004143">
    <property type="entry name" value="BPL_LPL_catalytic"/>
</dbReference>
<evidence type="ECO:0000313" key="8">
    <source>
        <dbReference type="Proteomes" id="UP000315724"/>
    </source>
</evidence>
<dbReference type="GO" id="GO:0009249">
    <property type="term" value="P:protein lipoylation"/>
    <property type="evidence" value="ECO:0007669"/>
    <property type="project" value="InterPro"/>
</dbReference>
<keyword evidence="3 5" id="KW-0012">Acyltransferase</keyword>
<dbReference type="PROSITE" id="PS51733">
    <property type="entry name" value="BPL_LPL_CATALYTIC"/>
    <property type="match status" value="1"/>
</dbReference>
<gene>
    <name evidence="7" type="primary">lipB</name>
    <name evidence="7" type="ORF">Mal48_15310</name>
</gene>
<dbReference type="EC" id="2.3.1.181" evidence="5"/>
<comment type="similarity">
    <text evidence="5">Belongs to the LipB family.</text>
</comment>
<dbReference type="PIRSF" id="PIRSF016262">
    <property type="entry name" value="LPLase"/>
    <property type="match status" value="1"/>
</dbReference>
<organism evidence="7 8">
    <name type="scientific">Thalassoglobus polymorphus</name>
    <dbReference type="NCBI Taxonomy" id="2527994"/>
    <lineage>
        <taxon>Bacteria</taxon>
        <taxon>Pseudomonadati</taxon>
        <taxon>Planctomycetota</taxon>
        <taxon>Planctomycetia</taxon>
        <taxon>Planctomycetales</taxon>
        <taxon>Planctomycetaceae</taxon>
        <taxon>Thalassoglobus</taxon>
    </lineage>
</organism>
<dbReference type="UniPathway" id="UPA00538">
    <property type="reaction ID" value="UER00592"/>
</dbReference>